<organism evidence="2 3">
    <name type="scientific">Rubricoccus marinus</name>
    <dbReference type="NCBI Taxonomy" id="716817"/>
    <lineage>
        <taxon>Bacteria</taxon>
        <taxon>Pseudomonadati</taxon>
        <taxon>Rhodothermota</taxon>
        <taxon>Rhodothermia</taxon>
        <taxon>Rhodothermales</taxon>
        <taxon>Rubricoccaceae</taxon>
        <taxon>Rubricoccus</taxon>
    </lineage>
</organism>
<dbReference type="Proteomes" id="UP000216446">
    <property type="component" value="Unassembled WGS sequence"/>
</dbReference>
<comment type="caution">
    <text evidence="2">The sequence shown here is derived from an EMBL/GenBank/DDBJ whole genome shotgun (WGS) entry which is preliminary data.</text>
</comment>
<dbReference type="EMBL" id="MQWB01000001">
    <property type="protein sequence ID" value="OZC04030.1"/>
    <property type="molecule type" value="Genomic_DNA"/>
</dbReference>
<feature type="region of interest" description="Disordered" evidence="1">
    <location>
        <begin position="147"/>
        <end position="195"/>
    </location>
</feature>
<dbReference type="AlphaFoldDB" id="A0A259U249"/>
<protein>
    <recommendedName>
        <fullName evidence="4">YqgF/RNase H-like domain-containing protein</fullName>
    </recommendedName>
</protein>
<accession>A0A259U249</accession>
<name>A0A259U249_9BACT</name>
<evidence type="ECO:0008006" key="4">
    <source>
        <dbReference type="Google" id="ProtNLM"/>
    </source>
</evidence>
<sequence>MLPPNPPRVLYLGIDPGTTTGLALADGADGRLVSVASAGPLATVRHLDALAREHAAGAVLVRGVWIEDSRPLPIYARNRNANRGERDRIARAVGHTDLLTGFYADLCASHGWAVALVEPKRVAKWDADTLRRLAGWEARTNEHGRDAARLVFGRTSPPPEARTPTPSKVSADTSSRAPSTQRGGGSPRQPRQRCP</sequence>
<evidence type="ECO:0000313" key="2">
    <source>
        <dbReference type="EMBL" id="OZC04030.1"/>
    </source>
</evidence>
<reference evidence="2 3" key="1">
    <citation type="submission" date="2016-11" db="EMBL/GenBank/DDBJ databases">
        <title>Study of marine rhodopsin-containing bacteria.</title>
        <authorList>
            <person name="Yoshizawa S."/>
            <person name="Kumagai Y."/>
            <person name="Kogure K."/>
        </authorList>
    </citation>
    <scope>NUCLEOTIDE SEQUENCE [LARGE SCALE GENOMIC DNA]</scope>
    <source>
        <strain evidence="2 3">SG-29</strain>
    </source>
</reference>
<keyword evidence="3" id="KW-1185">Reference proteome</keyword>
<proteinExistence type="predicted"/>
<evidence type="ECO:0000256" key="1">
    <source>
        <dbReference type="SAM" id="MobiDB-lite"/>
    </source>
</evidence>
<feature type="compositionally biased region" description="Polar residues" evidence="1">
    <location>
        <begin position="164"/>
        <end position="180"/>
    </location>
</feature>
<evidence type="ECO:0000313" key="3">
    <source>
        <dbReference type="Proteomes" id="UP000216446"/>
    </source>
</evidence>
<gene>
    <name evidence="2" type="ORF">BSZ36_14180</name>
</gene>
<dbReference type="InParanoid" id="A0A259U249"/>